<dbReference type="RefSeq" id="WP_154472010.1">
    <property type="nucleotide sequence ID" value="NZ_VUMD01000006.1"/>
</dbReference>
<gene>
    <name evidence="1" type="ORF">FYJ39_08275</name>
</gene>
<evidence type="ECO:0000313" key="2">
    <source>
        <dbReference type="Proteomes" id="UP000429958"/>
    </source>
</evidence>
<organism evidence="1 2">
    <name type="scientific">Clostridium porci</name>
    <dbReference type="NCBI Taxonomy" id="2605778"/>
    <lineage>
        <taxon>Bacteria</taxon>
        <taxon>Bacillati</taxon>
        <taxon>Bacillota</taxon>
        <taxon>Clostridia</taxon>
        <taxon>Eubacteriales</taxon>
        <taxon>Clostridiaceae</taxon>
        <taxon>Clostridium</taxon>
    </lineage>
</organism>
<evidence type="ECO:0000313" key="1">
    <source>
        <dbReference type="EMBL" id="MSS36566.1"/>
    </source>
</evidence>
<protein>
    <submittedName>
        <fullName evidence="1">Uncharacterized protein</fullName>
    </submittedName>
</protein>
<accession>A0A7X2TD45</accession>
<name>A0A7X2TD45_9CLOT</name>
<reference evidence="1 2" key="1">
    <citation type="submission" date="2019-08" db="EMBL/GenBank/DDBJ databases">
        <title>In-depth cultivation of the pig gut microbiome towards novel bacterial diversity and tailored functional studies.</title>
        <authorList>
            <person name="Wylensek D."/>
            <person name="Hitch T.C.A."/>
            <person name="Clavel T."/>
        </authorList>
    </citation>
    <scope>NUCLEOTIDE SEQUENCE [LARGE SCALE GENOMIC DNA]</scope>
    <source>
        <strain evidence="1 2">WCA-389-WT-23D1</strain>
    </source>
</reference>
<dbReference type="Proteomes" id="UP000429958">
    <property type="component" value="Unassembled WGS sequence"/>
</dbReference>
<keyword evidence="2" id="KW-1185">Reference proteome</keyword>
<proteinExistence type="predicted"/>
<dbReference type="EMBL" id="VUMD01000006">
    <property type="protein sequence ID" value="MSS36566.1"/>
    <property type="molecule type" value="Genomic_DNA"/>
</dbReference>
<dbReference type="AlphaFoldDB" id="A0A7X2TD45"/>
<comment type="caution">
    <text evidence="1">The sequence shown here is derived from an EMBL/GenBank/DDBJ whole genome shotgun (WGS) entry which is preliminary data.</text>
</comment>
<sequence>MSTFRILMKVTELKSYEKINHKTVYVYASEKLEQHRHTLFDYIKEKPDTDATQDFISGEEQPDVIRKEADTWNTQFIKQITESFLTAEHVSHDSGWNNLATFFGNMVSMDQQIKDDIAAGQSFSNCLYECYKALTVLQGMPYYGCPKLVCDDDNCDDFQVLISKETLKDIHEHPEEYVIINVHYN</sequence>